<dbReference type="InterPro" id="IPR006054">
    <property type="entry name" value="DnaQ"/>
</dbReference>
<dbReference type="InterPro" id="IPR006310">
    <property type="entry name" value="DinG"/>
</dbReference>
<dbReference type="GO" id="GO:0005524">
    <property type="term" value="F:ATP binding"/>
    <property type="evidence" value="ECO:0007669"/>
    <property type="project" value="UniProtKB-UniRule"/>
</dbReference>
<keyword evidence="8 10" id="KW-0067">ATP-binding</keyword>
<keyword evidence="9" id="KW-0239">DNA-directed DNA polymerase</keyword>
<dbReference type="GO" id="GO:0008408">
    <property type="term" value="F:3'-5' exonuclease activity"/>
    <property type="evidence" value="ECO:0007669"/>
    <property type="project" value="UniProtKB-UniRule"/>
</dbReference>
<dbReference type="GO" id="GO:0006260">
    <property type="term" value="P:DNA replication"/>
    <property type="evidence" value="ECO:0007669"/>
    <property type="project" value="UniProtKB-KW"/>
</dbReference>
<accession>A0A0R1TR50</accession>
<evidence type="ECO:0000256" key="9">
    <source>
        <dbReference type="ARBA" id="ARBA00022932"/>
    </source>
</evidence>
<dbReference type="PATRIC" id="fig|1423724.4.peg.1234"/>
<protein>
    <recommendedName>
        <fullName evidence="10 11">3'-5' exonuclease DinG</fullName>
        <ecNumber evidence="10 11">3.1.-.-</ecNumber>
    </recommendedName>
</protein>
<dbReference type="eggNOG" id="COG1199">
    <property type="taxonomic scope" value="Bacteria"/>
</dbReference>
<evidence type="ECO:0000256" key="7">
    <source>
        <dbReference type="ARBA" id="ARBA00022839"/>
    </source>
</evidence>
<dbReference type="Proteomes" id="UP000051324">
    <property type="component" value="Unassembled WGS sequence"/>
</dbReference>
<keyword evidence="13" id="KW-0347">Helicase</keyword>
<dbReference type="AlphaFoldDB" id="A0A0R1TR50"/>
<evidence type="ECO:0000313" key="14">
    <source>
        <dbReference type="Proteomes" id="UP000051324"/>
    </source>
</evidence>
<evidence type="ECO:0000256" key="5">
    <source>
        <dbReference type="ARBA" id="ARBA00022741"/>
    </source>
</evidence>
<dbReference type="InterPro" id="IPR027417">
    <property type="entry name" value="P-loop_NTPase"/>
</dbReference>
<keyword evidence="5 10" id="KW-0547">Nucleotide-binding</keyword>
<evidence type="ECO:0000256" key="11">
    <source>
        <dbReference type="RuleBase" id="RU364106"/>
    </source>
</evidence>
<evidence type="ECO:0000256" key="6">
    <source>
        <dbReference type="ARBA" id="ARBA00022801"/>
    </source>
</evidence>
<dbReference type="GO" id="GO:0003887">
    <property type="term" value="F:DNA-directed DNA polymerase activity"/>
    <property type="evidence" value="ECO:0007669"/>
    <property type="project" value="UniProtKB-KW"/>
</dbReference>
<dbReference type="PANTHER" id="PTHR11472">
    <property type="entry name" value="DNA REPAIR DEAD HELICASE RAD3/XP-D SUBFAMILY MEMBER"/>
    <property type="match status" value="1"/>
</dbReference>
<evidence type="ECO:0000256" key="2">
    <source>
        <dbReference type="ARBA" id="ARBA00022695"/>
    </source>
</evidence>
<dbReference type="HAMAP" id="MF_02206">
    <property type="entry name" value="DinG_exonucl"/>
    <property type="match status" value="1"/>
</dbReference>
<dbReference type="GO" id="GO:0016818">
    <property type="term" value="F:hydrolase activity, acting on acid anhydrides, in phosphorus-containing anhydrides"/>
    <property type="evidence" value="ECO:0007669"/>
    <property type="project" value="InterPro"/>
</dbReference>
<dbReference type="RefSeq" id="WP_235804346.1">
    <property type="nucleotide sequence ID" value="NZ_AZFT01000053.1"/>
</dbReference>
<keyword evidence="6 10" id="KW-0378">Hydrolase</keyword>
<dbReference type="InterPro" id="IPR013520">
    <property type="entry name" value="Ribonucl_H"/>
</dbReference>
<keyword evidence="7 10" id="KW-0269">Exonuclease</keyword>
<dbReference type="PANTHER" id="PTHR11472:SF34">
    <property type="entry name" value="REGULATOR OF TELOMERE ELONGATION HELICASE 1"/>
    <property type="match status" value="1"/>
</dbReference>
<keyword evidence="1" id="KW-0808">Transferase</keyword>
<gene>
    <name evidence="10 11" type="primary">dinG</name>
    <name evidence="13" type="ORF">FC32_GL001185</name>
</gene>
<comment type="function">
    <text evidence="10 11">3'-5' exonuclease.</text>
</comment>
<dbReference type="InterPro" id="IPR045028">
    <property type="entry name" value="DinG/Rad3-like"/>
</dbReference>
<reference evidence="13 14" key="1">
    <citation type="journal article" date="2015" name="Genome Announc.">
        <title>Expanding the biotechnology potential of lactobacilli through comparative genomics of 213 strains and associated genera.</title>
        <authorList>
            <person name="Sun Z."/>
            <person name="Harris H.M."/>
            <person name="McCann A."/>
            <person name="Guo C."/>
            <person name="Argimon S."/>
            <person name="Zhang W."/>
            <person name="Yang X."/>
            <person name="Jeffery I.B."/>
            <person name="Cooney J.C."/>
            <person name="Kagawa T.F."/>
            <person name="Liu W."/>
            <person name="Song Y."/>
            <person name="Salvetti E."/>
            <person name="Wrobel A."/>
            <person name="Rasinkangas P."/>
            <person name="Parkhill J."/>
            <person name="Rea M.C."/>
            <person name="O'Sullivan O."/>
            <person name="Ritari J."/>
            <person name="Douillard F.P."/>
            <person name="Paul Ross R."/>
            <person name="Yang R."/>
            <person name="Briner A.E."/>
            <person name="Felis G.E."/>
            <person name="de Vos W.M."/>
            <person name="Barrangou R."/>
            <person name="Klaenhammer T.R."/>
            <person name="Caufield P.W."/>
            <person name="Cui Y."/>
            <person name="Zhang H."/>
            <person name="O'Toole P.W."/>
        </authorList>
    </citation>
    <scope>NUCLEOTIDE SEQUENCE [LARGE SCALE GENOMIC DNA]</scope>
    <source>
        <strain evidence="13 14">DSM 16634</strain>
    </source>
</reference>
<evidence type="ECO:0000259" key="12">
    <source>
        <dbReference type="PROSITE" id="PS51193"/>
    </source>
</evidence>
<dbReference type="InterPro" id="IPR036397">
    <property type="entry name" value="RNaseH_sf"/>
</dbReference>
<dbReference type="GO" id="GO:0003678">
    <property type="term" value="F:DNA helicase activity"/>
    <property type="evidence" value="ECO:0007669"/>
    <property type="project" value="TreeGrafter"/>
</dbReference>
<dbReference type="InterPro" id="IPR006555">
    <property type="entry name" value="ATP-dep_Helicase_C"/>
</dbReference>
<comment type="similarity">
    <text evidence="10 11">Belongs to the helicase family. DinG subfamily. Type 2 sub-subfamily.</text>
</comment>
<dbReference type="Pfam" id="PF00929">
    <property type="entry name" value="RNase_T"/>
    <property type="match status" value="1"/>
</dbReference>
<feature type="short sequence motif" description="DEAH box" evidence="10">
    <location>
        <begin position="469"/>
        <end position="472"/>
    </location>
</feature>
<evidence type="ECO:0000256" key="4">
    <source>
        <dbReference type="ARBA" id="ARBA00022722"/>
    </source>
</evidence>
<dbReference type="Pfam" id="PF13307">
    <property type="entry name" value="Helicase_C_2"/>
    <property type="match status" value="1"/>
</dbReference>
<proteinExistence type="inferred from homology"/>
<dbReference type="STRING" id="1423724.FC32_GL001185"/>
<keyword evidence="3" id="KW-0235">DNA replication</keyword>
<dbReference type="Gene3D" id="3.30.420.10">
    <property type="entry name" value="Ribonuclease H-like superfamily/Ribonuclease H"/>
    <property type="match status" value="1"/>
</dbReference>
<dbReference type="Gene3D" id="3.40.50.300">
    <property type="entry name" value="P-loop containing nucleotide triphosphate hydrolases"/>
    <property type="match status" value="2"/>
</dbReference>
<dbReference type="SUPFAM" id="SSF52540">
    <property type="entry name" value="P-loop containing nucleoside triphosphate hydrolases"/>
    <property type="match status" value="1"/>
</dbReference>
<comment type="caution">
    <text evidence="13">The sequence shown here is derived from an EMBL/GenBank/DDBJ whole genome shotgun (WGS) entry which is preliminary data.</text>
</comment>
<dbReference type="SUPFAM" id="SSF53098">
    <property type="entry name" value="Ribonuclease H-like"/>
    <property type="match status" value="1"/>
</dbReference>
<dbReference type="SMART" id="SM00491">
    <property type="entry name" value="HELICc2"/>
    <property type="match status" value="1"/>
</dbReference>
<evidence type="ECO:0000256" key="8">
    <source>
        <dbReference type="ARBA" id="ARBA00022840"/>
    </source>
</evidence>
<sequence length="947" mass="108508">MGDRRLIKVGDFKMDKSKTYAVVDLEMTSPALDGTGRIIQFSCTFIEKGKITDTFNTLINPQMPIPPEVQRLTGIKNSDVSKAPLFIDVADTIYALLQDTVFVAHNIMQDYRFLNAEFERAGYPALELKGVDTVQLAQILLPTQPSYRLVDLGNYLGIKHERPHQADSDTYVTAQLFLLLQKRLELLPASVLQTLCSLSDALLYDTAECFKDAYEAKRKKAEPLPRDLMRVENLVIRRPQFATKHGEALHFPTEKKEQTDLFSGIIEWRKEQVKMMETIAKFLSSKTETKLLIEAPTGMGKTLGYVLPAAYASTNERRIVISTATTALQSQLAEEIQVTLKNILPFELDVIVLKGNEHYIDLDKFWRSLKQPYNKNSRLLQMRLVVWLLQTKTGDLDELRLTRKQDPLFENIAHTGVMGLDAASPFYGVDYLRLKEVAKKNASFMITNHAYLLTHTEYFTGNDLELIIDEAQNLPAAVMHNVQQVFDFDAIKILCDTLLVKLESKISFSFEQLIEQKFTTKKQYHVLQKHLQVLDHDMWTLRANLMRRFLRLRANGITEQAISEKKFMGFLKENMGLITKLAKAYTGFLSEVSALQKKFFKAADSQKIDQTAVMYLLDFFKLSEQLISQFEAWSKLNLDDLEKNTTKQLIWISMASQETAHLRLHFSYLDGGEFLKQQVYSRFEHVLFLGAGLFTKKTREYTLHQLDLPVTTRLLSFKSTFDYERQVLAMIAKDAPNVGQADNESYLNYLAQTIYQMTSQNPCQTMILFNSLDELEQVYEKLANLGLTKEREVLAQGVNGTPEKLKKRFVLNQAQQTILLATGTFFEGIDLPDKLLELLIIVRLPFQAPTTLFNQVRYERVRQAGKNPFSTLALPEAVLRLKQGFGRLIRTPADRGVFVLLDSRILTKRYGQEFMQIFPPELTLHQVKSTQLPSKIADFLKNTEENF</sequence>
<dbReference type="InterPro" id="IPR011545">
    <property type="entry name" value="DEAD/DEAH_box_helicase_dom"/>
</dbReference>
<dbReference type="NCBIfam" id="TIGR00573">
    <property type="entry name" value="dnaq"/>
    <property type="match status" value="1"/>
</dbReference>
<feature type="domain" description="Helicase ATP-binding" evidence="12">
    <location>
        <begin position="258"/>
        <end position="525"/>
    </location>
</feature>
<dbReference type="InterPro" id="IPR012337">
    <property type="entry name" value="RNaseH-like_sf"/>
</dbReference>
<evidence type="ECO:0000256" key="3">
    <source>
        <dbReference type="ARBA" id="ARBA00022705"/>
    </source>
</evidence>
<dbReference type="PROSITE" id="PS51193">
    <property type="entry name" value="HELICASE_ATP_BIND_2"/>
    <property type="match status" value="1"/>
</dbReference>
<dbReference type="FunFam" id="3.30.420.10:FF:000045">
    <property type="entry name" value="3'-5' exonuclease DinG"/>
    <property type="match status" value="1"/>
</dbReference>
<evidence type="ECO:0000256" key="10">
    <source>
        <dbReference type="HAMAP-Rule" id="MF_02206"/>
    </source>
</evidence>
<dbReference type="EC" id="3.1.-.-" evidence="10 11"/>
<organism evidence="13 14">
    <name type="scientific">Ligilactobacillus apodemi DSM 16634 = JCM 16172</name>
    <dbReference type="NCBI Taxonomy" id="1423724"/>
    <lineage>
        <taxon>Bacteria</taxon>
        <taxon>Bacillati</taxon>
        <taxon>Bacillota</taxon>
        <taxon>Bacilli</taxon>
        <taxon>Lactobacillales</taxon>
        <taxon>Lactobacillaceae</taxon>
        <taxon>Ligilactobacillus</taxon>
    </lineage>
</organism>
<dbReference type="NCBIfam" id="TIGR01407">
    <property type="entry name" value="dinG_rel"/>
    <property type="match status" value="1"/>
</dbReference>
<name>A0A0R1TR50_9LACO</name>
<keyword evidence="4 10" id="KW-0540">Nuclease</keyword>
<dbReference type="EMBL" id="AZFT01000053">
    <property type="protein sequence ID" value="KRL83917.1"/>
    <property type="molecule type" value="Genomic_DNA"/>
</dbReference>
<dbReference type="CDD" id="cd06127">
    <property type="entry name" value="DEDDh"/>
    <property type="match status" value="1"/>
</dbReference>
<keyword evidence="14" id="KW-1185">Reference proteome</keyword>
<dbReference type="SMART" id="SM00479">
    <property type="entry name" value="EXOIII"/>
    <property type="match status" value="1"/>
</dbReference>
<dbReference type="GO" id="GO:0003677">
    <property type="term" value="F:DNA binding"/>
    <property type="evidence" value="ECO:0007669"/>
    <property type="project" value="InterPro"/>
</dbReference>
<dbReference type="InterPro" id="IPR014013">
    <property type="entry name" value="Helic_SF1/SF2_ATP-bd_DinG/Rad3"/>
</dbReference>
<feature type="binding site" evidence="10">
    <location>
        <begin position="295"/>
        <end position="302"/>
    </location>
    <ligand>
        <name>ATP</name>
        <dbReference type="ChEBI" id="CHEBI:30616"/>
    </ligand>
</feature>
<evidence type="ECO:0000313" key="13">
    <source>
        <dbReference type="EMBL" id="KRL83917.1"/>
    </source>
</evidence>
<keyword evidence="2" id="KW-0548">Nucleotidyltransferase</keyword>
<evidence type="ECO:0000256" key="1">
    <source>
        <dbReference type="ARBA" id="ARBA00022679"/>
    </source>
</evidence>
<dbReference type="Pfam" id="PF00270">
    <property type="entry name" value="DEAD"/>
    <property type="match status" value="1"/>
</dbReference>